<dbReference type="Proteomes" id="UP000006727">
    <property type="component" value="Chromosome 27"/>
</dbReference>
<dbReference type="Gene3D" id="3.40.50.2000">
    <property type="entry name" value="Glycogen Phosphorylase B"/>
    <property type="match status" value="2"/>
</dbReference>
<evidence type="ECO:0000313" key="7">
    <source>
        <dbReference type="Proteomes" id="UP000006727"/>
    </source>
</evidence>
<reference evidence="5 7" key="2">
    <citation type="journal article" date="2018" name="Plant J.">
        <title>The Physcomitrella patens chromosome-scale assembly reveals moss genome structure and evolution.</title>
        <authorList>
            <person name="Lang D."/>
            <person name="Ullrich K.K."/>
            <person name="Murat F."/>
            <person name="Fuchs J."/>
            <person name="Jenkins J."/>
            <person name="Haas F.B."/>
            <person name="Piednoel M."/>
            <person name="Gundlach H."/>
            <person name="Van Bel M."/>
            <person name="Meyberg R."/>
            <person name="Vives C."/>
            <person name="Morata J."/>
            <person name="Symeonidi A."/>
            <person name="Hiss M."/>
            <person name="Muchero W."/>
            <person name="Kamisugi Y."/>
            <person name="Saleh O."/>
            <person name="Blanc G."/>
            <person name="Decker E.L."/>
            <person name="van Gessel N."/>
            <person name="Grimwood J."/>
            <person name="Hayes R.D."/>
            <person name="Graham S.W."/>
            <person name="Gunter L.E."/>
            <person name="McDaniel S.F."/>
            <person name="Hoernstein S.N.W."/>
            <person name="Larsson A."/>
            <person name="Li F.W."/>
            <person name="Perroud P.F."/>
            <person name="Phillips J."/>
            <person name="Ranjan P."/>
            <person name="Rokshar D.S."/>
            <person name="Rothfels C.J."/>
            <person name="Schneider L."/>
            <person name="Shu S."/>
            <person name="Stevenson D.W."/>
            <person name="Thummler F."/>
            <person name="Tillich M."/>
            <person name="Villarreal Aguilar J.C."/>
            <person name="Widiez T."/>
            <person name="Wong G.K."/>
            <person name="Wymore A."/>
            <person name="Zhang Y."/>
            <person name="Zimmer A.D."/>
            <person name="Quatrano R.S."/>
            <person name="Mayer K.F.X."/>
            <person name="Goodstein D."/>
            <person name="Casacuberta J.M."/>
            <person name="Vandepoele K."/>
            <person name="Reski R."/>
            <person name="Cuming A.C."/>
            <person name="Tuskan G.A."/>
            <person name="Maumus F."/>
            <person name="Salse J."/>
            <person name="Schmutz J."/>
            <person name="Rensing S.A."/>
        </authorList>
    </citation>
    <scope>NUCLEOTIDE SEQUENCE [LARGE SCALE GENOMIC DNA]</scope>
    <source>
        <strain evidence="6 7">cv. Gransden 2004</strain>
    </source>
</reference>
<dbReference type="Gramene" id="Pp3c27_6100V3.2">
    <property type="protein sequence ID" value="Pp3c27_6100V3.2"/>
    <property type="gene ID" value="Pp3c27_6100"/>
</dbReference>
<keyword evidence="7" id="KW-1185">Reference proteome</keyword>
<dbReference type="PANTHER" id="PTHR48045">
    <property type="entry name" value="UDP-GLYCOSYLTRANSFERASE 72B1"/>
    <property type="match status" value="1"/>
</dbReference>
<reference evidence="5 7" key="1">
    <citation type="journal article" date="2008" name="Science">
        <title>The Physcomitrella genome reveals evolutionary insights into the conquest of land by plants.</title>
        <authorList>
            <person name="Rensing S."/>
            <person name="Lang D."/>
            <person name="Zimmer A."/>
            <person name="Terry A."/>
            <person name="Salamov A."/>
            <person name="Shapiro H."/>
            <person name="Nishiyama T."/>
            <person name="Perroud P.-F."/>
            <person name="Lindquist E."/>
            <person name="Kamisugi Y."/>
            <person name="Tanahashi T."/>
            <person name="Sakakibara K."/>
            <person name="Fujita T."/>
            <person name="Oishi K."/>
            <person name="Shin-I T."/>
            <person name="Kuroki Y."/>
            <person name="Toyoda A."/>
            <person name="Suzuki Y."/>
            <person name="Hashimoto A."/>
            <person name="Yamaguchi K."/>
            <person name="Sugano A."/>
            <person name="Kohara Y."/>
            <person name="Fujiyama A."/>
            <person name="Anterola A."/>
            <person name="Aoki S."/>
            <person name="Ashton N."/>
            <person name="Barbazuk W.B."/>
            <person name="Barker E."/>
            <person name="Bennetzen J."/>
            <person name="Bezanilla M."/>
            <person name="Blankenship R."/>
            <person name="Cho S.H."/>
            <person name="Dutcher S."/>
            <person name="Estelle M."/>
            <person name="Fawcett J.A."/>
            <person name="Gundlach H."/>
            <person name="Hanada K."/>
            <person name="Heyl A."/>
            <person name="Hicks K.A."/>
            <person name="Hugh J."/>
            <person name="Lohr M."/>
            <person name="Mayer K."/>
            <person name="Melkozernov A."/>
            <person name="Murata T."/>
            <person name="Nelson D."/>
            <person name="Pils B."/>
            <person name="Prigge M."/>
            <person name="Reiss B."/>
            <person name="Renner T."/>
            <person name="Rombauts S."/>
            <person name="Rushton P."/>
            <person name="Sanderfoot A."/>
            <person name="Schween G."/>
            <person name="Shiu S.-H."/>
            <person name="Stueber K."/>
            <person name="Theodoulou F.L."/>
            <person name="Tu H."/>
            <person name="Van de Peer Y."/>
            <person name="Verrier P.J."/>
            <person name="Waters E."/>
            <person name="Wood A."/>
            <person name="Yang L."/>
            <person name="Cove D."/>
            <person name="Cuming A."/>
            <person name="Hasebe M."/>
            <person name="Lucas S."/>
            <person name="Mishler D.B."/>
            <person name="Reski R."/>
            <person name="Grigoriev I."/>
            <person name="Quatrano R.S."/>
            <person name="Boore J.L."/>
        </authorList>
    </citation>
    <scope>NUCLEOTIDE SEQUENCE [LARGE SCALE GENOMIC DNA]</scope>
    <source>
        <strain evidence="6 7">cv. Gransden 2004</strain>
    </source>
</reference>
<reference evidence="6" key="3">
    <citation type="submission" date="2020-12" db="UniProtKB">
        <authorList>
            <consortium name="EnsemblPlants"/>
        </authorList>
    </citation>
    <scope>IDENTIFICATION</scope>
</reference>
<dbReference type="SUPFAM" id="SSF53756">
    <property type="entry name" value="UDP-Glycosyltransferase/glycogen phosphorylase"/>
    <property type="match status" value="1"/>
</dbReference>
<organism evidence="5">
    <name type="scientific">Physcomitrium patens</name>
    <name type="common">Spreading-leaved earth moss</name>
    <name type="synonym">Physcomitrella patens</name>
    <dbReference type="NCBI Taxonomy" id="3218"/>
    <lineage>
        <taxon>Eukaryota</taxon>
        <taxon>Viridiplantae</taxon>
        <taxon>Streptophyta</taxon>
        <taxon>Embryophyta</taxon>
        <taxon>Bryophyta</taxon>
        <taxon>Bryophytina</taxon>
        <taxon>Bryopsida</taxon>
        <taxon>Funariidae</taxon>
        <taxon>Funariales</taxon>
        <taxon>Funariaceae</taxon>
        <taxon>Physcomitrium</taxon>
    </lineage>
</organism>
<dbReference type="AlphaFoldDB" id="A0A2K1IAW7"/>
<dbReference type="GO" id="GO:0035251">
    <property type="term" value="F:UDP-glucosyltransferase activity"/>
    <property type="evidence" value="ECO:0000318"/>
    <property type="project" value="GO_Central"/>
</dbReference>
<dbReference type="InterPro" id="IPR002213">
    <property type="entry name" value="UDP_glucos_trans"/>
</dbReference>
<proteinExistence type="inferred from homology"/>
<dbReference type="FunFam" id="3.40.50.2000:FF:000037">
    <property type="entry name" value="Glycosyltransferase"/>
    <property type="match status" value="1"/>
</dbReference>
<dbReference type="InterPro" id="IPR035595">
    <property type="entry name" value="UDP_glycos_trans_CS"/>
</dbReference>
<name>A0A2K1IAW7_PHYPA</name>
<dbReference type="EMBL" id="ABEU02000027">
    <property type="protein sequence ID" value="PNR26421.1"/>
    <property type="molecule type" value="Genomic_DNA"/>
</dbReference>
<evidence type="ECO:0000256" key="1">
    <source>
        <dbReference type="ARBA" id="ARBA00009995"/>
    </source>
</evidence>
<protein>
    <recommendedName>
        <fullName evidence="4">Glycosyltransferase</fullName>
        <ecNumber evidence="4">2.4.1.-</ecNumber>
    </recommendedName>
</protein>
<dbReference type="PROSITE" id="PS00375">
    <property type="entry name" value="UDPGT"/>
    <property type="match status" value="1"/>
</dbReference>
<dbReference type="Gramene" id="Pp3c27_6100V3.1">
    <property type="protein sequence ID" value="Pp3c27_6100V3.1"/>
    <property type="gene ID" value="Pp3c27_6100"/>
</dbReference>
<evidence type="ECO:0000256" key="4">
    <source>
        <dbReference type="RuleBase" id="RU362057"/>
    </source>
</evidence>
<gene>
    <name evidence="5" type="ORF">PHYPA_030996</name>
</gene>
<comment type="similarity">
    <text evidence="1 3">Belongs to the UDP-glycosyltransferase family.</text>
</comment>
<evidence type="ECO:0000256" key="2">
    <source>
        <dbReference type="ARBA" id="ARBA00022679"/>
    </source>
</evidence>
<evidence type="ECO:0000256" key="3">
    <source>
        <dbReference type="RuleBase" id="RU003718"/>
    </source>
</evidence>
<dbReference type="PANTHER" id="PTHR48045:SF31">
    <property type="entry name" value="UDP-GLYCOSYLTRANSFERASE 76B1-LIKE"/>
    <property type="match status" value="1"/>
</dbReference>
<accession>A0A2K1IAW7</accession>
<dbReference type="InParanoid" id="A0A2K1IAW7"/>
<dbReference type="EnsemblPlants" id="Pp3c27_6100V3.2">
    <property type="protein sequence ID" value="Pp3c27_6100V3.2"/>
    <property type="gene ID" value="Pp3c27_6100"/>
</dbReference>
<dbReference type="PaxDb" id="3218-PP1S214_5V6.1"/>
<keyword evidence="2 3" id="KW-0808">Transferase</keyword>
<dbReference type="EC" id="2.4.1.-" evidence="4"/>
<dbReference type="EnsemblPlants" id="Pp3c27_6100V3.1">
    <property type="protein sequence ID" value="Pp3c27_6100V3.1"/>
    <property type="gene ID" value="Pp3c27_6100"/>
</dbReference>
<sequence>MGVVHVVLVVPGATGHAIPFMYLATKLASFGVKVTMLVYEKFESMFQTSIMYKQHRKAIQEMDIQMVGVDDGIYDGTPGTFPESVKESSELKLVDAFTGAMSRLMSSTSPPCCILSDMLVGWTQILAAKFNIPRHILHIQSTLDLSVMLHVPTLLAEGRLPFTEKSRNELVKIPGMEVPLHPSELPSDLHPEFLNIIDFSYEFFLRMSRRAIEAPIVLVNTRSGSLKREFWPPLTTFTPMPKVIPVGPLHPSADLIQRDWDEISEEPTIQFLSKQPPSSVIYIAFGTGGTLSREQAEELALGLEASEQPFLWVGGPNRLNPLAENLDKILPQGFENRVKDRGMVVSTWVPQPSILRHPSTGAFLSHTGWTSTLEGMAAGLPILAWPQRFEQYLNSRYLVDVAKVAAEFRKGSDGLVTRDEVERVVRRVMKQDEGRALQSNAHAMKEAAHKRAASPHELQTFLSLMTQAGLPH</sequence>
<keyword evidence="3" id="KW-0328">Glycosyltransferase</keyword>
<evidence type="ECO:0000313" key="5">
    <source>
        <dbReference type="EMBL" id="PNR26421.1"/>
    </source>
</evidence>
<evidence type="ECO:0000313" key="6">
    <source>
        <dbReference type="EnsemblPlants" id="Pp3c27_6100V3.1"/>
    </source>
</evidence>
<dbReference type="Pfam" id="PF00201">
    <property type="entry name" value="UDPGT"/>
    <property type="match status" value="1"/>
</dbReference>
<dbReference type="CDD" id="cd03784">
    <property type="entry name" value="GT1_Gtf-like"/>
    <property type="match status" value="1"/>
</dbReference>